<sequence length="142" mass="16559">MTKNLKLNKKYSQFGITLAFTLGLLGCYNEPYPVDIQQELLNYCQIGIQSGLTVVHHGKDTPMTDKETQQLCQFRLNIFMKEVTLSDYLQLNQHIYENFQRAYANKYVLKDIYDTLSPDDKRINEKIARIMLGLEEKQDATQ</sequence>
<reference evidence="1 2" key="1">
    <citation type="submission" date="2020-02" db="EMBL/GenBank/DDBJ databases">
        <title>Pelistega sp. NLN82 were isolated from wild rodents of the Hainan Island.</title>
        <authorList>
            <person name="Niu N."/>
            <person name="Zhou J."/>
        </authorList>
    </citation>
    <scope>NUCLEOTIDE SEQUENCE [LARGE SCALE GENOMIC DNA]</scope>
    <source>
        <strain evidence="1 2">NLN82</strain>
    </source>
</reference>
<dbReference type="Proteomes" id="UP000477651">
    <property type="component" value="Unassembled WGS sequence"/>
</dbReference>
<proteinExistence type="predicted"/>
<organism evidence="1 2">
    <name type="scientific">Pelistega ratti</name>
    <dbReference type="NCBI Taxonomy" id="2652177"/>
    <lineage>
        <taxon>Bacteria</taxon>
        <taxon>Pseudomonadati</taxon>
        <taxon>Pseudomonadota</taxon>
        <taxon>Betaproteobacteria</taxon>
        <taxon>Burkholderiales</taxon>
        <taxon>Alcaligenaceae</taxon>
        <taxon>Pelistega</taxon>
    </lineage>
</organism>
<dbReference type="PROSITE" id="PS51257">
    <property type="entry name" value="PROKAR_LIPOPROTEIN"/>
    <property type="match status" value="1"/>
</dbReference>
<dbReference type="AlphaFoldDB" id="A0A6L9Y5K5"/>
<evidence type="ECO:0008006" key="3">
    <source>
        <dbReference type="Google" id="ProtNLM"/>
    </source>
</evidence>
<evidence type="ECO:0000313" key="1">
    <source>
        <dbReference type="EMBL" id="NEN75118.1"/>
    </source>
</evidence>
<name>A0A6L9Y5K5_9BURK</name>
<dbReference type="EMBL" id="JAAGYR010000003">
    <property type="protein sequence ID" value="NEN75118.1"/>
    <property type="molecule type" value="Genomic_DNA"/>
</dbReference>
<dbReference type="RefSeq" id="WP_163763867.1">
    <property type="nucleotide sequence ID" value="NZ_JAAGYR010000003.1"/>
</dbReference>
<keyword evidence="2" id="KW-1185">Reference proteome</keyword>
<protein>
    <recommendedName>
        <fullName evidence="3">Lipoprotein</fullName>
    </recommendedName>
</protein>
<gene>
    <name evidence="1" type="ORF">F9B74_02095</name>
</gene>
<accession>A0A6L9Y5K5</accession>
<comment type="caution">
    <text evidence="1">The sequence shown here is derived from an EMBL/GenBank/DDBJ whole genome shotgun (WGS) entry which is preliminary data.</text>
</comment>
<evidence type="ECO:0000313" key="2">
    <source>
        <dbReference type="Proteomes" id="UP000477651"/>
    </source>
</evidence>